<evidence type="ECO:0000313" key="1">
    <source>
        <dbReference type="EMBL" id="KAI3685426.1"/>
    </source>
</evidence>
<dbReference type="EMBL" id="CM042058">
    <property type="protein sequence ID" value="KAI3685426.1"/>
    <property type="molecule type" value="Genomic_DNA"/>
</dbReference>
<comment type="caution">
    <text evidence="1">The sequence shown here is derived from an EMBL/GenBank/DDBJ whole genome shotgun (WGS) entry which is preliminary data.</text>
</comment>
<dbReference type="Proteomes" id="UP001055879">
    <property type="component" value="Linkage Group LG12"/>
</dbReference>
<accession>A0ACB8YJL0</accession>
<reference evidence="2" key="1">
    <citation type="journal article" date="2022" name="Mol. Ecol. Resour.">
        <title>The genomes of chicory, endive, great burdock and yacon provide insights into Asteraceae palaeo-polyploidization history and plant inulin production.</title>
        <authorList>
            <person name="Fan W."/>
            <person name="Wang S."/>
            <person name="Wang H."/>
            <person name="Wang A."/>
            <person name="Jiang F."/>
            <person name="Liu H."/>
            <person name="Zhao H."/>
            <person name="Xu D."/>
            <person name="Zhang Y."/>
        </authorList>
    </citation>
    <scope>NUCLEOTIDE SEQUENCE [LARGE SCALE GENOMIC DNA]</scope>
    <source>
        <strain evidence="2">cv. Niubang</strain>
    </source>
</reference>
<reference evidence="1 2" key="2">
    <citation type="journal article" date="2022" name="Mol. Ecol. Resour.">
        <title>The genomes of chicory, endive, great burdock and yacon provide insights into Asteraceae paleo-polyploidization history and plant inulin production.</title>
        <authorList>
            <person name="Fan W."/>
            <person name="Wang S."/>
            <person name="Wang H."/>
            <person name="Wang A."/>
            <person name="Jiang F."/>
            <person name="Liu H."/>
            <person name="Zhao H."/>
            <person name="Xu D."/>
            <person name="Zhang Y."/>
        </authorList>
    </citation>
    <scope>NUCLEOTIDE SEQUENCE [LARGE SCALE GENOMIC DNA]</scope>
    <source>
        <strain evidence="2">cv. Niubang</strain>
    </source>
</reference>
<sequence length="99" mass="10893">MIVPGALPLPLVDLKVQPLSLRFQRLEQLDLGDPPMVVLKQWALRQLFLAFSSSFVEVGLQGPLQWRVPLRTLVLGGCSALPPSALGLSFLLSQVFPLF</sequence>
<name>A0ACB8YJL0_ARCLA</name>
<evidence type="ECO:0000313" key="2">
    <source>
        <dbReference type="Proteomes" id="UP001055879"/>
    </source>
</evidence>
<keyword evidence="2" id="KW-1185">Reference proteome</keyword>
<protein>
    <submittedName>
        <fullName evidence="1">Uncharacterized protein</fullName>
    </submittedName>
</protein>
<proteinExistence type="predicted"/>
<gene>
    <name evidence="1" type="ORF">L6452_34668</name>
</gene>
<organism evidence="1 2">
    <name type="scientific">Arctium lappa</name>
    <name type="common">Greater burdock</name>
    <name type="synonym">Lappa major</name>
    <dbReference type="NCBI Taxonomy" id="4217"/>
    <lineage>
        <taxon>Eukaryota</taxon>
        <taxon>Viridiplantae</taxon>
        <taxon>Streptophyta</taxon>
        <taxon>Embryophyta</taxon>
        <taxon>Tracheophyta</taxon>
        <taxon>Spermatophyta</taxon>
        <taxon>Magnoliopsida</taxon>
        <taxon>eudicotyledons</taxon>
        <taxon>Gunneridae</taxon>
        <taxon>Pentapetalae</taxon>
        <taxon>asterids</taxon>
        <taxon>campanulids</taxon>
        <taxon>Asterales</taxon>
        <taxon>Asteraceae</taxon>
        <taxon>Carduoideae</taxon>
        <taxon>Cardueae</taxon>
        <taxon>Arctiinae</taxon>
        <taxon>Arctium</taxon>
    </lineage>
</organism>